<dbReference type="GO" id="GO:0140664">
    <property type="term" value="F:ATP-dependent DNA damage sensor activity"/>
    <property type="evidence" value="ECO:0007669"/>
    <property type="project" value="InterPro"/>
</dbReference>
<reference evidence="1 2" key="1">
    <citation type="submission" date="2023-12" db="EMBL/GenBank/DDBJ databases">
        <title>A high-quality genome assembly for Dillenia turbinata (Dilleniales).</title>
        <authorList>
            <person name="Chanderbali A."/>
        </authorList>
    </citation>
    <scope>NUCLEOTIDE SEQUENCE [LARGE SCALE GENOMIC DNA]</scope>
    <source>
        <strain evidence="1">LSX21</strain>
        <tissue evidence="1">Leaf</tissue>
    </source>
</reference>
<dbReference type="PANTHER" id="PTHR48466">
    <property type="entry name" value="OS10G0509000 PROTEIN-RELATED"/>
    <property type="match status" value="1"/>
</dbReference>
<dbReference type="GO" id="GO:0030983">
    <property type="term" value="F:mismatched DNA binding"/>
    <property type="evidence" value="ECO:0007669"/>
    <property type="project" value="InterPro"/>
</dbReference>
<gene>
    <name evidence="1" type="ORF">RJ641_033621</name>
</gene>
<keyword evidence="2" id="KW-1185">Reference proteome</keyword>
<dbReference type="GO" id="GO:0006298">
    <property type="term" value="P:mismatch repair"/>
    <property type="evidence" value="ECO:0007669"/>
    <property type="project" value="InterPro"/>
</dbReference>
<protein>
    <submittedName>
        <fullName evidence="1">Uncharacterized protein</fullName>
    </submittedName>
</protein>
<comment type="caution">
    <text evidence="1">The sequence shown here is derived from an EMBL/GenBank/DDBJ whole genome shotgun (WGS) entry which is preliminary data.</text>
</comment>
<dbReference type="EMBL" id="JBAMMX010000007">
    <property type="protein sequence ID" value="KAK6936591.1"/>
    <property type="molecule type" value="Genomic_DNA"/>
</dbReference>
<evidence type="ECO:0000313" key="1">
    <source>
        <dbReference type="EMBL" id="KAK6936591.1"/>
    </source>
</evidence>
<dbReference type="AlphaFoldDB" id="A0AAN8VV05"/>
<evidence type="ECO:0000313" key="2">
    <source>
        <dbReference type="Proteomes" id="UP001370490"/>
    </source>
</evidence>
<dbReference type="Proteomes" id="UP001370490">
    <property type="component" value="Unassembled WGS sequence"/>
</dbReference>
<sequence length="255" mass="28699">MKTVRLLEETNAAVEILEYGKLGFDFHGLDLLLVDHALQHARRGLPVEGSEAMAVISELVWNRGLIKTIKQVVDEDSSVKDSAVLTDMERFKLDLQEHVCEAGNYLMLSRILHESILVTKEKVMKHGSERRLRMMREISKAAVVAHSILHKRARELCAIENQSLQLTSSAKSQLLTSTNIEHITFDNSGRCVAAKNAVAIDDAKQSHSEKRRYLPKAGDLVHVFSFGKQATVIDVKRRESFSSGMDENEVETSRY</sequence>
<organism evidence="1 2">
    <name type="scientific">Dillenia turbinata</name>
    <dbReference type="NCBI Taxonomy" id="194707"/>
    <lineage>
        <taxon>Eukaryota</taxon>
        <taxon>Viridiplantae</taxon>
        <taxon>Streptophyta</taxon>
        <taxon>Embryophyta</taxon>
        <taxon>Tracheophyta</taxon>
        <taxon>Spermatophyta</taxon>
        <taxon>Magnoliopsida</taxon>
        <taxon>eudicotyledons</taxon>
        <taxon>Gunneridae</taxon>
        <taxon>Pentapetalae</taxon>
        <taxon>Dilleniales</taxon>
        <taxon>Dilleniaceae</taxon>
        <taxon>Dillenia</taxon>
    </lineage>
</organism>
<proteinExistence type="predicted"/>
<accession>A0AAN8VV05</accession>
<dbReference type="InterPro" id="IPR045076">
    <property type="entry name" value="MutS"/>
</dbReference>
<dbReference type="PANTHER" id="PTHR48466:SF2">
    <property type="entry name" value="OS10G0509000 PROTEIN"/>
    <property type="match status" value="1"/>
</dbReference>
<dbReference type="GO" id="GO:0005524">
    <property type="term" value="F:ATP binding"/>
    <property type="evidence" value="ECO:0007669"/>
    <property type="project" value="InterPro"/>
</dbReference>
<name>A0AAN8VV05_9MAGN</name>